<evidence type="ECO:0000256" key="2">
    <source>
        <dbReference type="ARBA" id="ARBA00022777"/>
    </source>
</evidence>
<gene>
    <name evidence="6" type="primary">nadK</name>
    <name evidence="7" type="ORF">SAMN04488079_11917</name>
</gene>
<feature type="active site" description="Proton acceptor" evidence="6">
    <location>
        <position position="72"/>
    </location>
</feature>
<keyword evidence="4 6" id="KW-0520">NAD</keyword>
<comment type="similarity">
    <text evidence="6">Belongs to the NAD kinase family.</text>
</comment>
<dbReference type="OrthoDB" id="9774737at2"/>
<name>A0A1I4BJ77_9GAMM</name>
<protein>
    <recommendedName>
        <fullName evidence="6">NAD kinase</fullName>
        <ecNumber evidence="6">2.7.1.23</ecNumber>
    </recommendedName>
    <alternativeName>
        <fullName evidence="6">ATP-dependent NAD kinase</fullName>
    </alternativeName>
</protein>
<evidence type="ECO:0000256" key="5">
    <source>
        <dbReference type="ARBA" id="ARBA00047925"/>
    </source>
</evidence>
<dbReference type="GO" id="GO:0006741">
    <property type="term" value="P:NADP+ biosynthetic process"/>
    <property type="evidence" value="ECO:0007669"/>
    <property type="project" value="UniProtKB-UniRule"/>
</dbReference>
<keyword evidence="6" id="KW-0547">Nucleotide-binding</keyword>
<evidence type="ECO:0000256" key="4">
    <source>
        <dbReference type="ARBA" id="ARBA00023027"/>
    </source>
</evidence>
<dbReference type="GO" id="GO:0019674">
    <property type="term" value="P:NAD+ metabolic process"/>
    <property type="evidence" value="ECO:0007669"/>
    <property type="project" value="InterPro"/>
</dbReference>
<feature type="binding site" evidence="6">
    <location>
        <begin position="72"/>
        <end position="73"/>
    </location>
    <ligand>
        <name>NAD(+)</name>
        <dbReference type="ChEBI" id="CHEBI:57540"/>
    </ligand>
</feature>
<keyword evidence="8" id="KW-1185">Reference proteome</keyword>
<dbReference type="GO" id="GO:0003951">
    <property type="term" value="F:NAD+ kinase activity"/>
    <property type="evidence" value="ECO:0007669"/>
    <property type="project" value="UniProtKB-UniRule"/>
</dbReference>
<dbReference type="EMBL" id="FOSH01000019">
    <property type="protein sequence ID" value="SFK67991.1"/>
    <property type="molecule type" value="Genomic_DNA"/>
</dbReference>
<comment type="cofactor">
    <cofactor evidence="6">
        <name>a divalent metal cation</name>
        <dbReference type="ChEBI" id="CHEBI:60240"/>
    </cofactor>
</comment>
<keyword evidence="2 6" id="KW-0418">Kinase</keyword>
<dbReference type="Proteomes" id="UP000198924">
    <property type="component" value="Unassembled WGS sequence"/>
</dbReference>
<evidence type="ECO:0000313" key="8">
    <source>
        <dbReference type="Proteomes" id="UP000198924"/>
    </source>
</evidence>
<dbReference type="STRING" id="45496.SAMN04488079_11917"/>
<keyword evidence="6" id="KW-0067">ATP-binding</keyword>
<accession>A0A1I4BJ77</accession>
<dbReference type="InterPro" id="IPR017438">
    <property type="entry name" value="ATP-NAD_kinase_N"/>
</dbReference>
<evidence type="ECO:0000256" key="3">
    <source>
        <dbReference type="ARBA" id="ARBA00022857"/>
    </source>
</evidence>
<dbReference type="RefSeq" id="WP_091715619.1">
    <property type="nucleotide sequence ID" value="NZ_FOSH01000019.1"/>
</dbReference>
<feature type="binding site" evidence="6">
    <location>
        <begin position="144"/>
        <end position="145"/>
    </location>
    <ligand>
        <name>NAD(+)</name>
        <dbReference type="ChEBI" id="CHEBI:57540"/>
    </ligand>
</feature>
<dbReference type="PANTHER" id="PTHR20275">
    <property type="entry name" value="NAD KINASE"/>
    <property type="match status" value="1"/>
</dbReference>
<evidence type="ECO:0000256" key="6">
    <source>
        <dbReference type="HAMAP-Rule" id="MF_00361"/>
    </source>
</evidence>
<dbReference type="PANTHER" id="PTHR20275:SF0">
    <property type="entry name" value="NAD KINASE"/>
    <property type="match status" value="1"/>
</dbReference>
<dbReference type="AlphaFoldDB" id="A0A1I4BJ77"/>
<dbReference type="Pfam" id="PF01513">
    <property type="entry name" value="NAD_kinase"/>
    <property type="match status" value="1"/>
</dbReference>
<feature type="binding site" evidence="6">
    <location>
        <position position="172"/>
    </location>
    <ligand>
        <name>NAD(+)</name>
        <dbReference type="ChEBI" id="CHEBI:57540"/>
    </ligand>
</feature>
<sequence>MTTQSAFKRIGLFIRKDDPVMENAVEQVNEFLATRDLTVVCNEPLSFLPSLDVISIKEFKTHCDLTIAIGGDGTLLSASRALAGTNMPVVGINVGRLGFLADVTLTNLSHQLDAILCGHYRDDSRFLLNATIKDSTKAPSIAMNDVVIHSHQNLHMIEFETHINGRFLNSQRADGIVVSTPTGSTAYAMSAGGPILDVDLDVVVLASVCPHTLSNRPLVISANNVIEITLSENNITTAMVTCDGRPGLVLQPGQTVRIEKHESRIRLLHLEDHDHYSILRAKLEWGRKLTC</sequence>
<comment type="catalytic activity">
    <reaction evidence="5 6">
        <text>NAD(+) + ATP = ADP + NADP(+) + H(+)</text>
        <dbReference type="Rhea" id="RHEA:18629"/>
        <dbReference type="ChEBI" id="CHEBI:15378"/>
        <dbReference type="ChEBI" id="CHEBI:30616"/>
        <dbReference type="ChEBI" id="CHEBI:57540"/>
        <dbReference type="ChEBI" id="CHEBI:58349"/>
        <dbReference type="ChEBI" id="CHEBI:456216"/>
        <dbReference type="EC" id="2.7.1.23"/>
    </reaction>
</comment>
<dbReference type="EC" id="2.7.1.23" evidence="6"/>
<keyword evidence="1 6" id="KW-0808">Transferase</keyword>
<dbReference type="GO" id="GO:0005524">
    <property type="term" value="F:ATP binding"/>
    <property type="evidence" value="ECO:0007669"/>
    <property type="project" value="UniProtKB-KW"/>
</dbReference>
<proteinExistence type="inferred from homology"/>
<feature type="binding site" evidence="6">
    <location>
        <position position="174"/>
    </location>
    <ligand>
        <name>NAD(+)</name>
        <dbReference type="ChEBI" id="CHEBI:57540"/>
    </ligand>
</feature>
<dbReference type="GO" id="GO:0046872">
    <property type="term" value="F:metal ion binding"/>
    <property type="evidence" value="ECO:0007669"/>
    <property type="project" value="UniProtKB-UniRule"/>
</dbReference>
<dbReference type="NCBIfam" id="NF002306">
    <property type="entry name" value="PRK01231.1"/>
    <property type="match status" value="1"/>
</dbReference>
<evidence type="ECO:0000256" key="1">
    <source>
        <dbReference type="ARBA" id="ARBA00022679"/>
    </source>
</evidence>
<dbReference type="InterPro" id="IPR002504">
    <property type="entry name" value="NADK"/>
</dbReference>
<feature type="binding site" evidence="6">
    <location>
        <position position="155"/>
    </location>
    <ligand>
        <name>NAD(+)</name>
        <dbReference type="ChEBI" id="CHEBI:57540"/>
    </ligand>
</feature>
<keyword evidence="3 6" id="KW-0521">NADP</keyword>
<dbReference type="SUPFAM" id="SSF111331">
    <property type="entry name" value="NAD kinase/diacylglycerol kinase-like"/>
    <property type="match status" value="1"/>
</dbReference>
<comment type="caution">
    <text evidence="6">Lacks conserved residue(s) required for the propagation of feature annotation.</text>
</comment>
<dbReference type="Pfam" id="PF20143">
    <property type="entry name" value="NAD_kinase_C"/>
    <property type="match status" value="1"/>
</dbReference>
<dbReference type="InterPro" id="IPR016064">
    <property type="entry name" value="NAD/diacylglycerol_kinase_sf"/>
</dbReference>
<dbReference type="HAMAP" id="MF_00361">
    <property type="entry name" value="NAD_kinase"/>
    <property type="match status" value="1"/>
</dbReference>
<keyword evidence="6" id="KW-0963">Cytoplasm</keyword>
<comment type="subcellular location">
    <subcellularLocation>
        <location evidence="6">Cytoplasm</location>
    </subcellularLocation>
</comment>
<dbReference type="Gene3D" id="2.60.200.30">
    <property type="entry name" value="Probable inorganic polyphosphate/atp-NAD kinase, domain 2"/>
    <property type="match status" value="1"/>
</dbReference>
<dbReference type="InterPro" id="IPR017437">
    <property type="entry name" value="ATP-NAD_kinase_PpnK-typ_C"/>
</dbReference>
<reference evidence="8" key="1">
    <citation type="submission" date="2016-10" db="EMBL/GenBank/DDBJ databases">
        <authorList>
            <person name="Varghese N."/>
            <person name="Submissions S."/>
        </authorList>
    </citation>
    <scope>NUCLEOTIDE SEQUENCE [LARGE SCALE GENOMIC DNA]</scope>
    <source>
        <strain evidence="8">DSM 11578</strain>
    </source>
</reference>
<dbReference type="GO" id="GO:0005737">
    <property type="term" value="C:cytoplasm"/>
    <property type="evidence" value="ECO:0007669"/>
    <property type="project" value="UniProtKB-SubCell"/>
</dbReference>
<feature type="binding site" evidence="6">
    <location>
        <begin position="185"/>
        <end position="190"/>
    </location>
    <ligand>
        <name>NAD(+)</name>
        <dbReference type="ChEBI" id="CHEBI:57540"/>
    </ligand>
</feature>
<dbReference type="Gene3D" id="3.40.50.10330">
    <property type="entry name" value="Probable inorganic polyphosphate/atp-NAD kinase, domain 1"/>
    <property type="match status" value="1"/>
</dbReference>
<dbReference type="GO" id="GO:0051287">
    <property type="term" value="F:NAD binding"/>
    <property type="evidence" value="ECO:0007669"/>
    <property type="project" value="UniProtKB-ARBA"/>
</dbReference>
<organism evidence="7 8">
    <name type="scientific">Methylophaga sulfidovorans</name>
    <dbReference type="NCBI Taxonomy" id="45496"/>
    <lineage>
        <taxon>Bacteria</taxon>
        <taxon>Pseudomonadati</taxon>
        <taxon>Pseudomonadota</taxon>
        <taxon>Gammaproteobacteria</taxon>
        <taxon>Thiotrichales</taxon>
        <taxon>Piscirickettsiaceae</taxon>
        <taxon>Methylophaga</taxon>
    </lineage>
</organism>
<evidence type="ECO:0000313" key="7">
    <source>
        <dbReference type="EMBL" id="SFK67991.1"/>
    </source>
</evidence>
<comment type="function">
    <text evidence="6">Involved in the regulation of the intracellular balance of NAD and NADP, and is a key enzyme in the biosynthesis of NADP. Catalyzes specifically the phosphorylation on 2'-hydroxyl of the adenosine moiety of NAD to yield NADP.</text>
</comment>